<keyword evidence="2" id="KW-1185">Reference proteome</keyword>
<evidence type="ECO:0000313" key="1">
    <source>
        <dbReference type="EMBL" id="MCT7970351.1"/>
    </source>
</evidence>
<protein>
    <submittedName>
        <fullName evidence="1">Uncharacterized protein</fullName>
    </submittedName>
</protein>
<proteinExistence type="predicted"/>
<name>A0ABT2N2P8_9CYAN</name>
<dbReference type="EMBL" id="JAMXFF010000092">
    <property type="protein sequence ID" value="MCT7970351.1"/>
    <property type="molecule type" value="Genomic_DNA"/>
</dbReference>
<organism evidence="1 2">
    <name type="scientific">Laspinema palackyanum D2a</name>
    <dbReference type="NCBI Taxonomy" id="2953684"/>
    <lineage>
        <taxon>Bacteria</taxon>
        <taxon>Bacillati</taxon>
        <taxon>Cyanobacteriota</taxon>
        <taxon>Cyanophyceae</taxon>
        <taxon>Oscillatoriophycideae</taxon>
        <taxon>Oscillatoriales</taxon>
        <taxon>Laspinemataceae</taxon>
        <taxon>Laspinema</taxon>
        <taxon>Laspinema palackyanum</taxon>
    </lineage>
</organism>
<sequence>MPPEELQLIEDFLTFIENARTTRPGNDPLWENLQEFETNLVPVEDRPVKLALYIQSWCQEVGVKIDAQVMRQLRDSMVKKGKVIPKPLEGEQPSKVYNKAMISETVHQARPENQA</sequence>
<gene>
    <name evidence="1" type="ORF">NG799_28960</name>
</gene>
<dbReference type="RefSeq" id="WP_368009767.1">
    <property type="nucleotide sequence ID" value="NZ_JAMXFF010000092.1"/>
</dbReference>
<accession>A0ABT2N2P8</accession>
<comment type="caution">
    <text evidence="1">The sequence shown here is derived from an EMBL/GenBank/DDBJ whole genome shotgun (WGS) entry which is preliminary data.</text>
</comment>
<reference evidence="1 2" key="1">
    <citation type="journal article" date="2022" name="Front. Microbiol.">
        <title>High genomic differentiation and limited gene flow indicate recent cryptic speciation within the genus Laspinema (cyanobacteria).</title>
        <authorList>
            <person name="Stanojkovic A."/>
            <person name="Skoupy S."/>
            <person name="Skaloud P."/>
            <person name="Dvorak P."/>
        </authorList>
    </citation>
    <scope>NUCLEOTIDE SEQUENCE [LARGE SCALE GENOMIC DNA]</scope>
    <source>
        <strain evidence="1 2">D2a</strain>
    </source>
</reference>
<dbReference type="Proteomes" id="UP001525890">
    <property type="component" value="Unassembled WGS sequence"/>
</dbReference>
<evidence type="ECO:0000313" key="2">
    <source>
        <dbReference type="Proteomes" id="UP001525890"/>
    </source>
</evidence>